<reference evidence="5" key="1">
    <citation type="journal article" date="2013" name="Eukaryot. Cell">
        <title>Extremely Reduced Levels of Heterozygosity in the Vertebrate Pathogen Encephalitozoon cuniculi.</title>
        <authorList>
            <person name="Selman M."/>
            <person name="Sak B."/>
            <person name="Kvac M."/>
            <person name="Farinelli L."/>
            <person name="Weiss L.M."/>
            <person name="Corradi N."/>
        </authorList>
    </citation>
    <scope>NUCLEOTIDE SEQUENCE</scope>
</reference>
<dbReference type="Pfam" id="PF00076">
    <property type="entry name" value="RRM_1"/>
    <property type="match status" value="3"/>
</dbReference>
<dbReference type="PROSITE" id="PS50102">
    <property type="entry name" value="RRM"/>
    <property type="match status" value="3"/>
</dbReference>
<name>M1K764_ENCCN</name>
<evidence type="ECO:0000313" key="5">
    <source>
        <dbReference type="EMBL" id="AGE95052.1"/>
    </source>
</evidence>
<keyword evidence="2 3" id="KW-0694">RNA-binding</keyword>
<dbReference type="PANTHER" id="PTHR24012">
    <property type="entry name" value="RNA BINDING PROTEIN"/>
    <property type="match status" value="1"/>
</dbReference>
<dbReference type="VEuPathDB" id="MicrosporidiaDB:AEWR_080490"/>
<accession>M1K764</accession>
<feature type="domain" description="RRM" evidence="4">
    <location>
        <begin position="355"/>
        <end position="432"/>
    </location>
</feature>
<dbReference type="AlphaFoldDB" id="M1K764"/>
<dbReference type="InterPro" id="IPR035979">
    <property type="entry name" value="RBD_domain_sf"/>
</dbReference>
<feature type="domain" description="RRM" evidence="4">
    <location>
        <begin position="20"/>
        <end position="97"/>
    </location>
</feature>
<dbReference type="InterPro" id="IPR012677">
    <property type="entry name" value="Nucleotide-bd_a/b_plait_sf"/>
</dbReference>
<keyword evidence="1" id="KW-0677">Repeat</keyword>
<dbReference type="VEuPathDB" id="MicrosporidiaDB:M970_080490"/>
<dbReference type="Gene3D" id="3.30.70.330">
    <property type="match status" value="3"/>
</dbReference>
<evidence type="ECO:0000259" key="4">
    <source>
        <dbReference type="PROSITE" id="PS50102"/>
    </source>
</evidence>
<evidence type="ECO:0000256" key="2">
    <source>
        <dbReference type="ARBA" id="ARBA00022884"/>
    </source>
</evidence>
<dbReference type="GO" id="GO:0003723">
    <property type="term" value="F:RNA binding"/>
    <property type="evidence" value="ECO:0007669"/>
    <property type="project" value="UniProtKB-UniRule"/>
</dbReference>
<sequence length="432" mass="49767">MLCMAAGGGIYDKKALPSRMRIVVKNLPASTTKEEIEKEFSRHGKITDVFMARNEQGKFRRICFVGYMEEKDGVEAIRYRDGSLFKNQRIACEEVREGSPEIGESEERMIKYSRKIFIRNVPAEANEQFVRDVFKEYGEIEEVGLLDRREGKGAYVKFSRGECALEAYRKVQFIGGVKARMCPWKDRAEKRQYEHYNTLFFSFESIVKRICESERVSIRDVVDVNDKDLGARMARIETHLVQETKKFLESNGIYLDHLTGSVDRNMLIVRNMELMKCLDLVDDRCKISVAPSKCLALLKFDKEEDARRCYRKLSLKRVKEHVVYCEYAPICSVPESTGEEPSKRPPEEASGQLMNKLLIRNVPFQASKEEIRKIFGSFHVVDVRIPVKREGSSRGFCFVTLNSPDDVTAAIEHFGSSTHLYGRRLVLERAKS</sequence>
<evidence type="ECO:0000256" key="1">
    <source>
        <dbReference type="ARBA" id="ARBA00022737"/>
    </source>
</evidence>
<dbReference type="VEuPathDB" id="MicrosporidiaDB:AEWD_080440"/>
<dbReference type="OMA" id="VIYCEFA"/>
<dbReference type="CDD" id="cd12320">
    <property type="entry name" value="RRM6_RBM19_RRM5_MRD1"/>
    <property type="match status" value="1"/>
</dbReference>
<dbReference type="EMBL" id="KC513605">
    <property type="protein sequence ID" value="AGE95052.1"/>
    <property type="molecule type" value="Genomic_DNA"/>
</dbReference>
<dbReference type="VEuPathDB" id="MicrosporidiaDB:AEWQ_080480"/>
<dbReference type="InterPro" id="IPR000504">
    <property type="entry name" value="RRM_dom"/>
</dbReference>
<gene>
    <name evidence="5" type="ORF">ECU08_0520</name>
</gene>
<protein>
    <submittedName>
        <fullName evidence="5">Polyadenylate binding protein 2</fullName>
    </submittedName>
</protein>
<evidence type="ECO:0000256" key="3">
    <source>
        <dbReference type="PROSITE-ProRule" id="PRU00176"/>
    </source>
</evidence>
<organism evidence="5">
    <name type="scientific">Encephalitozoon cuniculi</name>
    <name type="common">Microsporidian parasite</name>
    <dbReference type="NCBI Taxonomy" id="6035"/>
    <lineage>
        <taxon>Eukaryota</taxon>
        <taxon>Fungi</taxon>
        <taxon>Fungi incertae sedis</taxon>
        <taxon>Microsporidia</taxon>
        <taxon>Unikaryonidae</taxon>
        <taxon>Encephalitozoon</taxon>
    </lineage>
</organism>
<dbReference type="SMART" id="SM00360">
    <property type="entry name" value="RRM"/>
    <property type="match status" value="3"/>
</dbReference>
<dbReference type="VEuPathDB" id="MicrosporidiaDB:ECU08_0520"/>
<feature type="domain" description="RRM" evidence="4">
    <location>
        <begin position="114"/>
        <end position="196"/>
    </location>
</feature>
<dbReference type="SUPFAM" id="SSF54928">
    <property type="entry name" value="RNA-binding domain, RBD"/>
    <property type="match status" value="2"/>
</dbReference>
<proteinExistence type="predicted"/>